<gene>
    <name evidence="15" type="ORF">C8P66_10721</name>
</gene>
<keyword evidence="3" id="KW-1003">Cell membrane</keyword>
<dbReference type="InterPro" id="IPR036640">
    <property type="entry name" value="ABC1_TM_sf"/>
</dbReference>
<sequence length="721" mass="76816">MSALPRRGRRVRVPTVLQQEAVECGAACLAMVLAYFNLWMPLERLRELCGVNRDGTKATNIVKAARGLGLVSKGLRKEVDALPALPLPQIVFWNFNHFVVIEGYALTPDGGHVWINDPTSGPRKITRDEFSSGFTGVVLAFQKGPDFVPAGRRTSIASIVRARLGGFTGVLGAAALAGFVLLVPGIVSAGFIGLFIDRVLVRHSASWLPVLVAAMIGMAVVRGGIYYLQQRTLARGQVALAAQTSARLMWQVLNLPLGFFAQRFPGDIANRFNLVDRFGGTVFSGLAPSTISMISILGYGAALYFLDPVLGGVATLSALLALGMLTASVRGLADAGRRMISQDAALQGATIQGLAMIEDFRVSGTEGMFLSRWSGYQAQVLEAEHRSTLRSNALAETSSLITAIGTVAVLIVGGMRVIDGALSIGSLVAFQMLVSGFFGPVLGLVSVGGQLQQLRGIGERLDDVTRYVDSQPDVEPPPPMPAPPGRDLSIEALDFRFGPTDPPFISGLSLEIKSGQRIALVGASGSGKSTFGRMLVGLASPTGGRILLGGVPLASWPQEELRSTIAYVDQNVGLFSGTIRDNLTLWDDTIPEERVFQSARLGGAHDFITRRAGGYTARLTPGGSNFSGGERQRLAIARALAIEPAVLVLDEATSALDAVVEQQIMDDIRRLGCTCIIVAHRLSTIRDCDRILVMEHGRIVEAGTHTELVALGGLYRGLVEH</sequence>
<dbReference type="InterPro" id="IPR011527">
    <property type="entry name" value="ABC1_TM_dom"/>
</dbReference>
<dbReference type="Gene3D" id="3.90.70.10">
    <property type="entry name" value="Cysteine proteinases"/>
    <property type="match status" value="1"/>
</dbReference>
<dbReference type="InterPro" id="IPR003593">
    <property type="entry name" value="AAA+_ATPase"/>
</dbReference>
<keyword evidence="8 11" id="KW-1133">Transmembrane helix</keyword>
<dbReference type="GO" id="GO:0016887">
    <property type="term" value="F:ATP hydrolysis activity"/>
    <property type="evidence" value="ECO:0007669"/>
    <property type="project" value="InterPro"/>
</dbReference>
<dbReference type="GO" id="GO:0005524">
    <property type="term" value="F:ATP binding"/>
    <property type="evidence" value="ECO:0007669"/>
    <property type="project" value="UniProtKB-KW"/>
</dbReference>
<dbReference type="SMART" id="SM00382">
    <property type="entry name" value="AAA"/>
    <property type="match status" value="1"/>
</dbReference>
<evidence type="ECO:0000256" key="1">
    <source>
        <dbReference type="ARBA" id="ARBA00004651"/>
    </source>
</evidence>
<protein>
    <submittedName>
        <fullName evidence="15">NHLM bacteriocin system ABC transporter peptidase/ATP-binding protein</fullName>
    </submittedName>
</protein>
<feature type="transmembrane region" description="Helical" evidence="11">
    <location>
        <begin position="208"/>
        <end position="228"/>
    </location>
</feature>
<name>A0A2W7IJ47_9PROT</name>
<dbReference type="InterPro" id="IPR003439">
    <property type="entry name" value="ABC_transporter-like_ATP-bd"/>
</dbReference>
<dbReference type="Gene3D" id="3.40.50.300">
    <property type="entry name" value="P-loop containing nucleotide triphosphate hydrolases"/>
    <property type="match status" value="1"/>
</dbReference>
<dbReference type="Proteomes" id="UP000249688">
    <property type="component" value="Unassembled WGS sequence"/>
</dbReference>
<dbReference type="OrthoDB" id="5288404at2"/>
<evidence type="ECO:0000259" key="12">
    <source>
        <dbReference type="PROSITE" id="PS50893"/>
    </source>
</evidence>
<organism evidence="15 16">
    <name type="scientific">Humitalea rosea</name>
    <dbReference type="NCBI Taxonomy" id="990373"/>
    <lineage>
        <taxon>Bacteria</taxon>
        <taxon>Pseudomonadati</taxon>
        <taxon>Pseudomonadota</taxon>
        <taxon>Alphaproteobacteria</taxon>
        <taxon>Acetobacterales</taxon>
        <taxon>Roseomonadaceae</taxon>
        <taxon>Humitalea</taxon>
    </lineage>
</organism>
<keyword evidence="10" id="KW-0080">Bacteriocin transport</keyword>
<comment type="subcellular location">
    <subcellularLocation>
        <location evidence="1">Cell membrane</location>
        <topology evidence="1">Multi-pass membrane protein</topology>
    </subcellularLocation>
</comment>
<dbReference type="GO" id="GO:0006508">
    <property type="term" value="P:proteolysis"/>
    <property type="evidence" value="ECO:0007669"/>
    <property type="project" value="InterPro"/>
</dbReference>
<feature type="transmembrane region" description="Helical" evidence="11">
    <location>
        <begin position="424"/>
        <end position="445"/>
    </location>
</feature>
<dbReference type="PANTHER" id="PTHR24221:SF654">
    <property type="entry name" value="ATP-BINDING CASSETTE SUB-FAMILY B MEMBER 6"/>
    <property type="match status" value="1"/>
</dbReference>
<dbReference type="InterPro" id="IPR039421">
    <property type="entry name" value="Type_1_exporter"/>
</dbReference>
<feature type="transmembrane region" description="Helical" evidence="11">
    <location>
        <begin position="170"/>
        <end position="196"/>
    </location>
</feature>
<dbReference type="PROSITE" id="PS00211">
    <property type="entry name" value="ABC_TRANSPORTER_1"/>
    <property type="match status" value="1"/>
</dbReference>
<dbReference type="InterPro" id="IPR017871">
    <property type="entry name" value="ABC_transporter-like_CS"/>
</dbReference>
<keyword evidence="2" id="KW-0813">Transport</keyword>
<evidence type="ECO:0000256" key="7">
    <source>
        <dbReference type="ARBA" id="ARBA00022927"/>
    </source>
</evidence>
<dbReference type="RefSeq" id="WP_111397589.1">
    <property type="nucleotide sequence ID" value="NZ_QKYU01000007.1"/>
</dbReference>
<reference evidence="15 16" key="1">
    <citation type="submission" date="2018-06" db="EMBL/GenBank/DDBJ databases">
        <title>Genomic Encyclopedia of Archaeal and Bacterial Type Strains, Phase II (KMG-II): from individual species to whole genera.</title>
        <authorList>
            <person name="Goeker M."/>
        </authorList>
    </citation>
    <scope>NUCLEOTIDE SEQUENCE [LARGE SCALE GENOMIC DNA]</scope>
    <source>
        <strain evidence="15 16">DSM 24525</strain>
    </source>
</reference>
<evidence type="ECO:0000256" key="10">
    <source>
        <dbReference type="ARBA" id="ARBA00043264"/>
    </source>
</evidence>
<accession>A0A2W7IJ47</accession>
<feature type="transmembrane region" description="Helical" evidence="11">
    <location>
        <begin position="312"/>
        <end position="333"/>
    </location>
</feature>
<dbReference type="SUPFAM" id="SSF52540">
    <property type="entry name" value="P-loop containing nucleoside triphosphate hydrolases"/>
    <property type="match status" value="1"/>
</dbReference>
<dbReference type="InterPro" id="IPR005074">
    <property type="entry name" value="Peptidase_C39"/>
</dbReference>
<keyword evidence="7" id="KW-0653">Protein transport</keyword>
<evidence type="ECO:0000313" key="15">
    <source>
        <dbReference type="EMBL" id="PZW46984.1"/>
    </source>
</evidence>
<dbReference type="Pfam" id="PF03412">
    <property type="entry name" value="Peptidase_C39"/>
    <property type="match status" value="1"/>
</dbReference>
<dbReference type="AlphaFoldDB" id="A0A2W7IJ47"/>
<dbReference type="GO" id="GO:0005886">
    <property type="term" value="C:plasma membrane"/>
    <property type="evidence" value="ECO:0007669"/>
    <property type="project" value="UniProtKB-SubCell"/>
</dbReference>
<dbReference type="Pfam" id="PF00664">
    <property type="entry name" value="ABC_membrane"/>
    <property type="match status" value="1"/>
</dbReference>
<evidence type="ECO:0000256" key="6">
    <source>
        <dbReference type="ARBA" id="ARBA00022840"/>
    </source>
</evidence>
<dbReference type="PROSITE" id="PS50929">
    <property type="entry name" value="ABC_TM1F"/>
    <property type="match status" value="1"/>
</dbReference>
<keyword evidence="5" id="KW-0547">Nucleotide-binding</keyword>
<dbReference type="FunFam" id="3.40.50.300:FF:000299">
    <property type="entry name" value="ABC transporter ATP-binding protein/permease"/>
    <property type="match status" value="1"/>
</dbReference>
<dbReference type="PROSITE" id="PS50990">
    <property type="entry name" value="PEPTIDASE_C39"/>
    <property type="match status" value="1"/>
</dbReference>
<dbReference type="GO" id="GO:0043213">
    <property type="term" value="P:bacteriocin transport"/>
    <property type="evidence" value="ECO:0007669"/>
    <property type="project" value="UniProtKB-KW"/>
</dbReference>
<feature type="transmembrane region" description="Helical" evidence="11">
    <location>
        <begin position="278"/>
        <end position="306"/>
    </location>
</feature>
<keyword evidence="4 11" id="KW-0812">Transmembrane</keyword>
<evidence type="ECO:0000256" key="5">
    <source>
        <dbReference type="ARBA" id="ARBA00022741"/>
    </source>
</evidence>
<dbReference type="PROSITE" id="PS50893">
    <property type="entry name" value="ABC_TRANSPORTER_2"/>
    <property type="match status" value="1"/>
</dbReference>
<dbReference type="EMBL" id="QKYU01000007">
    <property type="protein sequence ID" value="PZW46984.1"/>
    <property type="molecule type" value="Genomic_DNA"/>
</dbReference>
<dbReference type="InterPro" id="IPR027417">
    <property type="entry name" value="P-loop_NTPase"/>
</dbReference>
<feature type="domain" description="ABC transporter" evidence="12">
    <location>
        <begin position="490"/>
        <end position="721"/>
    </location>
</feature>
<feature type="domain" description="ABC transmembrane type-1" evidence="13">
    <location>
        <begin position="173"/>
        <end position="453"/>
    </location>
</feature>
<feature type="domain" description="Peptidase C39" evidence="14">
    <location>
        <begin position="18"/>
        <end position="141"/>
    </location>
</feature>
<dbReference type="GO" id="GO:0034040">
    <property type="term" value="F:ATPase-coupled lipid transmembrane transporter activity"/>
    <property type="evidence" value="ECO:0007669"/>
    <property type="project" value="TreeGrafter"/>
</dbReference>
<evidence type="ECO:0000256" key="8">
    <source>
        <dbReference type="ARBA" id="ARBA00022989"/>
    </source>
</evidence>
<evidence type="ECO:0000256" key="2">
    <source>
        <dbReference type="ARBA" id="ARBA00022448"/>
    </source>
</evidence>
<dbReference type="Gene3D" id="1.20.1560.10">
    <property type="entry name" value="ABC transporter type 1, transmembrane domain"/>
    <property type="match status" value="1"/>
</dbReference>
<proteinExistence type="predicted"/>
<evidence type="ECO:0000256" key="3">
    <source>
        <dbReference type="ARBA" id="ARBA00022475"/>
    </source>
</evidence>
<evidence type="ECO:0000256" key="4">
    <source>
        <dbReference type="ARBA" id="ARBA00022692"/>
    </source>
</evidence>
<evidence type="ECO:0000259" key="14">
    <source>
        <dbReference type="PROSITE" id="PS50990"/>
    </source>
</evidence>
<evidence type="ECO:0000259" key="13">
    <source>
        <dbReference type="PROSITE" id="PS50929"/>
    </source>
</evidence>
<evidence type="ECO:0000256" key="9">
    <source>
        <dbReference type="ARBA" id="ARBA00023136"/>
    </source>
</evidence>
<feature type="transmembrane region" description="Helical" evidence="11">
    <location>
        <begin position="400"/>
        <end position="418"/>
    </location>
</feature>
<dbReference type="GO" id="GO:0008233">
    <property type="term" value="F:peptidase activity"/>
    <property type="evidence" value="ECO:0007669"/>
    <property type="project" value="InterPro"/>
</dbReference>
<dbReference type="Pfam" id="PF00005">
    <property type="entry name" value="ABC_tran"/>
    <property type="match status" value="1"/>
</dbReference>
<dbReference type="SUPFAM" id="SSF90123">
    <property type="entry name" value="ABC transporter transmembrane region"/>
    <property type="match status" value="1"/>
</dbReference>
<evidence type="ECO:0000313" key="16">
    <source>
        <dbReference type="Proteomes" id="UP000249688"/>
    </source>
</evidence>
<dbReference type="GO" id="GO:0140359">
    <property type="term" value="F:ABC-type transporter activity"/>
    <property type="evidence" value="ECO:0007669"/>
    <property type="project" value="InterPro"/>
</dbReference>
<keyword evidence="6 15" id="KW-0067">ATP-binding</keyword>
<dbReference type="PANTHER" id="PTHR24221">
    <property type="entry name" value="ATP-BINDING CASSETTE SUB-FAMILY B"/>
    <property type="match status" value="1"/>
</dbReference>
<evidence type="ECO:0000256" key="11">
    <source>
        <dbReference type="SAM" id="Phobius"/>
    </source>
</evidence>
<keyword evidence="9 11" id="KW-0472">Membrane</keyword>
<keyword evidence="16" id="KW-1185">Reference proteome</keyword>
<comment type="caution">
    <text evidence="15">The sequence shown here is derived from an EMBL/GenBank/DDBJ whole genome shotgun (WGS) entry which is preliminary data.</text>
</comment>
<dbReference type="GO" id="GO:0015031">
    <property type="term" value="P:protein transport"/>
    <property type="evidence" value="ECO:0007669"/>
    <property type="project" value="UniProtKB-KW"/>
</dbReference>